<dbReference type="SUPFAM" id="SSF50199">
    <property type="entry name" value="Staphylococcal nuclease"/>
    <property type="match status" value="1"/>
</dbReference>
<dbReference type="Gene3D" id="2.40.50.90">
    <property type="match status" value="1"/>
</dbReference>
<dbReference type="InterPro" id="IPR035437">
    <property type="entry name" value="SNase_OB-fold_sf"/>
</dbReference>
<feature type="domain" description="TNase-like" evidence="5">
    <location>
        <begin position="59"/>
        <end position="181"/>
    </location>
</feature>
<organism evidence="7 8">
    <name type="scientific">Candidatus Methylomirabilis limnetica</name>
    <dbReference type="NCBI Taxonomy" id="2033718"/>
    <lineage>
        <taxon>Bacteria</taxon>
        <taxon>Candidatus Methylomirabilota</taxon>
        <taxon>Candidatus Methylomirabilia</taxon>
        <taxon>Candidatus Methylomirabilales</taxon>
        <taxon>Candidatus Methylomirabilaceae</taxon>
        <taxon>Candidatus Methylomirabilis</taxon>
    </lineage>
</organism>
<sequence length="313" mass="35166">MRHTSKWIDRSSTWQMSWRRLWLPVLVLIGVLSCTSCSSAYTKDERGQGAVAIAAPVVADELVQVKRVYDGDTILLEDGRKVRYLGINSPEFQEPFYLKAKRLNESLVMGREIRLEFDQERTDSYGRVLAYVFAGNEMVNARLVQEGLAQAFFIGPNRKHHALLLRLQAEAQQHKVGMWSARGRARDLKITTVHPVDPTQDDQYPSYVRIANLSNATINLVGYVLSNEAGQRYVFPDVSVDPGYTVIVSNGSGTDGVAAKGQLVVHWSTQGPVWDPSEDTAFLKDPNGNLEDTFHYKGKRVRRSAPRSKSKAR</sequence>
<keyword evidence="2" id="KW-0255">Endonuclease</keyword>
<feature type="compositionally biased region" description="Basic residues" evidence="4">
    <location>
        <begin position="296"/>
        <end position="313"/>
    </location>
</feature>
<reference evidence="7 8" key="1">
    <citation type="submission" date="2017-09" db="EMBL/GenBank/DDBJ databases">
        <title>Bloom of a denitrifying methanotroph, Candidatus Methylomirabilis limnetica, in a deep stratified lake.</title>
        <authorList>
            <person name="Graf J.S."/>
            <person name="Marchant H.K."/>
            <person name="Tienken D."/>
            <person name="Hach P.F."/>
            <person name="Brand A."/>
            <person name="Schubert C.J."/>
            <person name="Kuypers M.M."/>
            <person name="Milucka J."/>
        </authorList>
    </citation>
    <scope>NUCLEOTIDE SEQUENCE [LARGE SCALE GENOMIC DNA]</scope>
    <source>
        <strain evidence="7 8">Zug</strain>
    </source>
</reference>
<dbReference type="SUPFAM" id="SSF74853">
    <property type="entry name" value="Lamin A/C globular tail domain"/>
    <property type="match status" value="1"/>
</dbReference>
<name>A0A2T4U193_9BACT</name>
<dbReference type="PANTHER" id="PTHR12302">
    <property type="entry name" value="EBNA2 BINDING PROTEIN P100"/>
    <property type="match status" value="1"/>
</dbReference>
<dbReference type="InterPro" id="IPR001322">
    <property type="entry name" value="Lamin_tail_dom"/>
</dbReference>
<keyword evidence="1" id="KW-0540">Nuclease</keyword>
<feature type="region of interest" description="Disordered" evidence="4">
    <location>
        <begin position="285"/>
        <end position="313"/>
    </location>
</feature>
<evidence type="ECO:0000256" key="3">
    <source>
        <dbReference type="ARBA" id="ARBA00022801"/>
    </source>
</evidence>
<dbReference type="InterPro" id="IPR016071">
    <property type="entry name" value="Staphylococal_nuclease_OB-fold"/>
</dbReference>
<evidence type="ECO:0000259" key="5">
    <source>
        <dbReference type="PROSITE" id="PS50830"/>
    </source>
</evidence>
<dbReference type="SMART" id="SM00318">
    <property type="entry name" value="SNc"/>
    <property type="match status" value="1"/>
</dbReference>
<dbReference type="GO" id="GO:0016787">
    <property type="term" value="F:hydrolase activity"/>
    <property type="evidence" value="ECO:0007669"/>
    <property type="project" value="UniProtKB-KW"/>
</dbReference>
<proteinExistence type="predicted"/>
<dbReference type="PROSITE" id="PS51841">
    <property type="entry name" value="LTD"/>
    <property type="match status" value="1"/>
</dbReference>
<dbReference type="Pfam" id="PF00565">
    <property type="entry name" value="SNase"/>
    <property type="match status" value="1"/>
</dbReference>
<evidence type="ECO:0000256" key="4">
    <source>
        <dbReference type="SAM" id="MobiDB-lite"/>
    </source>
</evidence>
<evidence type="ECO:0000259" key="6">
    <source>
        <dbReference type="PROSITE" id="PS51841"/>
    </source>
</evidence>
<dbReference type="GO" id="GO:0004519">
    <property type="term" value="F:endonuclease activity"/>
    <property type="evidence" value="ECO:0007669"/>
    <property type="project" value="UniProtKB-KW"/>
</dbReference>
<evidence type="ECO:0000313" key="7">
    <source>
        <dbReference type="EMBL" id="PTL37125.1"/>
    </source>
</evidence>
<keyword evidence="8" id="KW-1185">Reference proteome</keyword>
<dbReference type="Gene3D" id="2.60.40.1260">
    <property type="entry name" value="Lamin Tail domain"/>
    <property type="match status" value="1"/>
</dbReference>
<dbReference type="Pfam" id="PF00932">
    <property type="entry name" value="LTD"/>
    <property type="match status" value="1"/>
</dbReference>
<protein>
    <recommendedName>
        <fullName evidence="9">TNase-like domain-containing protein</fullName>
    </recommendedName>
</protein>
<dbReference type="PROSITE" id="PS50830">
    <property type="entry name" value="TNASE_3"/>
    <property type="match status" value="1"/>
</dbReference>
<reference evidence="8" key="2">
    <citation type="journal article" date="2018" name="Environ. Microbiol.">
        <title>Bloom of a denitrifying methanotroph, 'Candidatus Methylomirabilis limnetica', in a deep stratified lake.</title>
        <authorList>
            <person name="Graf J.S."/>
            <person name="Mayr M.J."/>
            <person name="Marchant H.K."/>
            <person name="Tienken D."/>
            <person name="Hach P.F."/>
            <person name="Brand A."/>
            <person name="Schubert C.J."/>
            <person name="Kuypers M.M."/>
            <person name="Milucka J."/>
        </authorList>
    </citation>
    <scope>NUCLEOTIDE SEQUENCE [LARGE SCALE GENOMIC DNA]</scope>
    <source>
        <strain evidence="8">Zug</strain>
    </source>
</reference>
<evidence type="ECO:0000256" key="1">
    <source>
        <dbReference type="ARBA" id="ARBA00022722"/>
    </source>
</evidence>
<dbReference type="InterPro" id="IPR036415">
    <property type="entry name" value="Lamin_tail_dom_sf"/>
</dbReference>
<evidence type="ECO:0008006" key="9">
    <source>
        <dbReference type="Google" id="ProtNLM"/>
    </source>
</evidence>
<dbReference type="PROSITE" id="PS51257">
    <property type="entry name" value="PROKAR_LIPOPROTEIN"/>
    <property type="match status" value="1"/>
</dbReference>
<accession>A0A2T4U193</accession>
<evidence type="ECO:0000313" key="8">
    <source>
        <dbReference type="Proteomes" id="UP000241436"/>
    </source>
</evidence>
<keyword evidence="3" id="KW-0378">Hydrolase</keyword>
<dbReference type="PANTHER" id="PTHR12302:SF3">
    <property type="entry name" value="SERINE_THREONINE-PROTEIN KINASE 31"/>
    <property type="match status" value="1"/>
</dbReference>
<dbReference type="AlphaFoldDB" id="A0A2T4U193"/>
<dbReference type="Proteomes" id="UP000241436">
    <property type="component" value="Unassembled WGS sequence"/>
</dbReference>
<evidence type="ECO:0000256" key="2">
    <source>
        <dbReference type="ARBA" id="ARBA00022759"/>
    </source>
</evidence>
<dbReference type="EMBL" id="NVQC01000008">
    <property type="protein sequence ID" value="PTL37125.1"/>
    <property type="molecule type" value="Genomic_DNA"/>
</dbReference>
<feature type="domain" description="LTD" evidence="6">
    <location>
        <begin position="181"/>
        <end position="300"/>
    </location>
</feature>
<gene>
    <name evidence="7" type="ORF">CLG94_00915</name>
</gene>
<comment type="caution">
    <text evidence="7">The sequence shown here is derived from an EMBL/GenBank/DDBJ whole genome shotgun (WGS) entry which is preliminary data.</text>
</comment>